<keyword evidence="2" id="KW-1185">Reference proteome</keyword>
<evidence type="ECO:0000313" key="1">
    <source>
        <dbReference type="EMBL" id="KAF2101297.1"/>
    </source>
</evidence>
<dbReference type="InterPro" id="IPR011008">
    <property type="entry name" value="Dimeric_a/b-barrel"/>
</dbReference>
<proteinExistence type="predicted"/>
<dbReference type="SUPFAM" id="SSF54909">
    <property type="entry name" value="Dimeric alpha+beta barrel"/>
    <property type="match status" value="1"/>
</dbReference>
<sequence>MSGKQLTLFVTFYIDPAKIEEWKEAHRPVWAACACEPECLLFDVFEDPSSGRFRLVEVWSKDREWFEQHQLTKPYYATLWQKSRSTWTKEVEIEYFERLGEGASYKEEYLNGAMKR</sequence>
<gene>
    <name evidence="1" type="ORF">NA57DRAFT_72739</name>
</gene>
<dbReference type="Proteomes" id="UP000799772">
    <property type="component" value="Unassembled WGS sequence"/>
</dbReference>
<dbReference type="EMBL" id="ML978123">
    <property type="protein sequence ID" value="KAF2101297.1"/>
    <property type="molecule type" value="Genomic_DNA"/>
</dbReference>
<dbReference type="AlphaFoldDB" id="A0A9P4IMR9"/>
<evidence type="ECO:0000313" key="2">
    <source>
        <dbReference type="Proteomes" id="UP000799772"/>
    </source>
</evidence>
<accession>A0A9P4IMR9</accession>
<evidence type="ECO:0008006" key="3">
    <source>
        <dbReference type="Google" id="ProtNLM"/>
    </source>
</evidence>
<dbReference type="OrthoDB" id="4126315at2759"/>
<dbReference type="Gene3D" id="3.30.70.100">
    <property type="match status" value="1"/>
</dbReference>
<comment type="caution">
    <text evidence="1">The sequence shown here is derived from an EMBL/GenBank/DDBJ whole genome shotgun (WGS) entry which is preliminary data.</text>
</comment>
<reference evidence="1" key="1">
    <citation type="journal article" date="2020" name="Stud. Mycol.">
        <title>101 Dothideomycetes genomes: a test case for predicting lifestyles and emergence of pathogens.</title>
        <authorList>
            <person name="Haridas S."/>
            <person name="Albert R."/>
            <person name="Binder M."/>
            <person name="Bloem J."/>
            <person name="Labutti K."/>
            <person name="Salamov A."/>
            <person name="Andreopoulos B."/>
            <person name="Baker S."/>
            <person name="Barry K."/>
            <person name="Bills G."/>
            <person name="Bluhm B."/>
            <person name="Cannon C."/>
            <person name="Castanera R."/>
            <person name="Culley D."/>
            <person name="Daum C."/>
            <person name="Ezra D."/>
            <person name="Gonzalez J."/>
            <person name="Henrissat B."/>
            <person name="Kuo A."/>
            <person name="Liang C."/>
            <person name="Lipzen A."/>
            <person name="Lutzoni F."/>
            <person name="Magnuson J."/>
            <person name="Mondo S."/>
            <person name="Nolan M."/>
            <person name="Ohm R."/>
            <person name="Pangilinan J."/>
            <person name="Park H.-J."/>
            <person name="Ramirez L."/>
            <person name="Alfaro M."/>
            <person name="Sun H."/>
            <person name="Tritt A."/>
            <person name="Yoshinaga Y."/>
            <person name="Zwiers L.-H."/>
            <person name="Turgeon B."/>
            <person name="Goodwin S."/>
            <person name="Spatafora J."/>
            <person name="Crous P."/>
            <person name="Grigoriev I."/>
        </authorList>
    </citation>
    <scope>NUCLEOTIDE SEQUENCE</scope>
    <source>
        <strain evidence="1">CBS 133067</strain>
    </source>
</reference>
<protein>
    <recommendedName>
        <fullName evidence="3">ABM domain-containing protein</fullName>
    </recommendedName>
</protein>
<organism evidence="1 2">
    <name type="scientific">Rhizodiscina lignyota</name>
    <dbReference type="NCBI Taxonomy" id="1504668"/>
    <lineage>
        <taxon>Eukaryota</taxon>
        <taxon>Fungi</taxon>
        <taxon>Dikarya</taxon>
        <taxon>Ascomycota</taxon>
        <taxon>Pezizomycotina</taxon>
        <taxon>Dothideomycetes</taxon>
        <taxon>Pleosporomycetidae</taxon>
        <taxon>Aulographales</taxon>
        <taxon>Rhizodiscinaceae</taxon>
        <taxon>Rhizodiscina</taxon>
    </lineage>
</organism>
<name>A0A9P4IMR9_9PEZI</name>